<dbReference type="Proteomes" id="UP000193380">
    <property type="component" value="Unassembled WGS sequence"/>
</dbReference>
<dbReference type="STRING" id="8022.A0A060YSM3"/>
<dbReference type="PaxDb" id="8022-A0A060YSM3"/>
<evidence type="ECO:0000313" key="10">
    <source>
        <dbReference type="EMBL" id="CDQ92464.1"/>
    </source>
</evidence>
<comment type="subcellular location">
    <subcellularLocation>
        <location evidence="2">Cytoplasm</location>
    </subcellularLocation>
    <subcellularLocation>
        <location evidence="1">Membrane</location>
        <topology evidence="1">Single-pass membrane protein</topology>
    </subcellularLocation>
</comment>
<organism evidence="10 11">
    <name type="scientific">Oncorhynchus mykiss</name>
    <name type="common">Rainbow trout</name>
    <name type="synonym">Salmo gairdneri</name>
    <dbReference type="NCBI Taxonomy" id="8022"/>
    <lineage>
        <taxon>Eukaryota</taxon>
        <taxon>Metazoa</taxon>
        <taxon>Chordata</taxon>
        <taxon>Craniata</taxon>
        <taxon>Vertebrata</taxon>
        <taxon>Euteleostomi</taxon>
        <taxon>Actinopterygii</taxon>
        <taxon>Neopterygii</taxon>
        <taxon>Teleostei</taxon>
        <taxon>Protacanthopterygii</taxon>
        <taxon>Salmoniformes</taxon>
        <taxon>Salmonidae</taxon>
        <taxon>Salmoninae</taxon>
        <taxon>Oncorhynchus</taxon>
    </lineage>
</organism>
<accession>A0A060YSM3</accession>
<reference evidence="10" key="1">
    <citation type="journal article" date="2014" name="Nat. Commun.">
        <title>The rainbow trout genome provides novel insights into evolution after whole-genome duplication in vertebrates.</title>
        <authorList>
            <person name="Berthelot C."/>
            <person name="Brunet F."/>
            <person name="Chalopin D."/>
            <person name="Juanchich A."/>
            <person name="Bernard M."/>
            <person name="Noel B."/>
            <person name="Bento P."/>
            <person name="Da Silva C."/>
            <person name="Labadie K."/>
            <person name="Alberti A."/>
            <person name="Aury J.M."/>
            <person name="Louis A."/>
            <person name="Dehais P."/>
            <person name="Bardou P."/>
            <person name="Montfort J."/>
            <person name="Klopp C."/>
            <person name="Cabau C."/>
            <person name="Gaspin C."/>
            <person name="Thorgaard G.H."/>
            <person name="Boussaha M."/>
            <person name="Quillet E."/>
            <person name="Guyomard R."/>
            <person name="Galiana D."/>
            <person name="Bobe J."/>
            <person name="Volff J.N."/>
            <person name="Genet C."/>
            <person name="Wincker P."/>
            <person name="Jaillon O."/>
            <person name="Roest Crollius H."/>
            <person name="Guiguen Y."/>
        </authorList>
    </citation>
    <scope>NUCLEOTIDE SEQUENCE [LARGE SCALE GENOMIC DNA]</scope>
</reference>
<dbReference type="PANTHER" id="PTHR15352:SF2">
    <property type="entry name" value="INOSITOL 1,4,5-TRIPHOSPHATE RECEPTOR ASSOCIATED 1"/>
    <property type="match status" value="1"/>
</dbReference>
<dbReference type="EMBL" id="FR913297">
    <property type="protein sequence ID" value="CDQ92464.1"/>
    <property type="molecule type" value="Genomic_DNA"/>
</dbReference>
<dbReference type="Pfam" id="PF05781">
    <property type="entry name" value="MRVI1"/>
    <property type="match status" value="1"/>
</dbReference>
<protein>
    <submittedName>
        <fullName evidence="10">Uncharacterized protein</fullName>
    </submittedName>
</protein>
<feature type="region of interest" description="Disordered" evidence="8">
    <location>
        <begin position="49"/>
        <end position="78"/>
    </location>
</feature>
<proteinExistence type="predicted"/>
<keyword evidence="7 9" id="KW-0472">Membrane</keyword>
<evidence type="ECO:0000256" key="2">
    <source>
        <dbReference type="ARBA" id="ARBA00004496"/>
    </source>
</evidence>
<keyword evidence="4 9" id="KW-0812">Transmembrane</keyword>
<evidence type="ECO:0000256" key="5">
    <source>
        <dbReference type="ARBA" id="ARBA00022989"/>
    </source>
</evidence>
<evidence type="ECO:0000256" key="7">
    <source>
        <dbReference type="ARBA" id="ARBA00023136"/>
    </source>
</evidence>
<dbReference type="GO" id="GO:0019934">
    <property type="term" value="P:cGMP-mediated signaling"/>
    <property type="evidence" value="ECO:0007669"/>
    <property type="project" value="TreeGrafter"/>
</dbReference>
<evidence type="ECO:0000313" key="11">
    <source>
        <dbReference type="Proteomes" id="UP000193380"/>
    </source>
</evidence>
<keyword evidence="5 9" id="KW-1133">Transmembrane helix</keyword>
<evidence type="ECO:0000256" key="8">
    <source>
        <dbReference type="SAM" id="MobiDB-lite"/>
    </source>
</evidence>
<keyword evidence="3" id="KW-0963">Cytoplasm</keyword>
<evidence type="ECO:0000256" key="6">
    <source>
        <dbReference type="ARBA" id="ARBA00023054"/>
    </source>
</evidence>
<dbReference type="GO" id="GO:0005737">
    <property type="term" value="C:cytoplasm"/>
    <property type="evidence" value="ECO:0007669"/>
    <property type="project" value="UniProtKB-SubCell"/>
</dbReference>
<name>A0A060YSM3_ONCMY</name>
<dbReference type="PANTHER" id="PTHR15352">
    <property type="entry name" value="LYMPHOID-RESTRICTED MEMBRANE PROTEIN, JAW1"/>
    <property type="match status" value="1"/>
</dbReference>
<keyword evidence="6" id="KW-0175">Coiled coil</keyword>
<dbReference type="AlphaFoldDB" id="A0A060YSM3"/>
<evidence type="ECO:0000256" key="4">
    <source>
        <dbReference type="ARBA" id="ARBA00022692"/>
    </source>
</evidence>
<feature type="transmembrane region" description="Helical" evidence="9">
    <location>
        <begin position="111"/>
        <end position="132"/>
    </location>
</feature>
<evidence type="ECO:0000256" key="3">
    <source>
        <dbReference type="ARBA" id="ARBA00022490"/>
    </source>
</evidence>
<dbReference type="InterPro" id="IPR008677">
    <property type="entry name" value="MRVI1"/>
</dbReference>
<gene>
    <name evidence="10" type="ORF">GSONMT00033759001</name>
</gene>
<sequence length="170" mass="19475">MKQCSGKTVAEQEAEPSAPAKPSINLEEIRSEIKAKIEEEAYNKGYQEGLKRSKEIKEVEEEEEKVEEKPEKKDEGKGKEIIRKEKFSSKVEEVLVVLDRLCPKIFRGNRLLWIVLTLFLVTFLVVNVFTYFSDRYNNHGDMSAEKAMVQGKKKIFGLNVGVQPKNPTPE</sequence>
<evidence type="ECO:0000256" key="1">
    <source>
        <dbReference type="ARBA" id="ARBA00004167"/>
    </source>
</evidence>
<reference evidence="10" key="2">
    <citation type="submission" date="2014-03" db="EMBL/GenBank/DDBJ databases">
        <authorList>
            <person name="Genoscope - CEA"/>
        </authorList>
    </citation>
    <scope>NUCLEOTIDE SEQUENCE</scope>
</reference>
<evidence type="ECO:0000256" key="9">
    <source>
        <dbReference type="SAM" id="Phobius"/>
    </source>
</evidence>
<dbReference type="GO" id="GO:0016020">
    <property type="term" value="C:membrane"/>
    <property type="evidence" value="ECO:0007669"/>
    <property type="project" value="UniProtKB-SubCell"/>
</dbReference>
<feature type="region of interest" description="Disordered" evidence="8">
    <location>
        <begin position="1"/>
        <end position="26"/>
    </location>
</feature>
<feature type="compositionally biased region" description="Basic and acidic residues" evidence="8">
    <location>
        <begin position="66"/>
        <end position="78"/>
    </location>
</feature>